<evidence type="ECO:0000313" key="2">
    <source>
        <dbReference type="Proteomes" id="UP000323046"/>
    </source>
</evidence>
<reference evidence="1 2" key="1">
    <citation type="submission" date="2018-05" db="EMBL/GenBank/DDBJ databases">
        <title>Streptomyces venezuelae.</title>
        <authorList>
            <person name="Kim W."/>
            <person name="Lee N."/>
            <person name="Cho B.-K."/>
        </authorList>
    </citation>
    <scope>NUCLEOTIDE SEQUENCE [LARGE SCALE GENOMIC DNA]</scope>
    <source>
        <strain evidence="1 2">ATCC 14583</strain>
    </source>
</reference>
<dbReference type="Proteomes" id="UP000323046">
    <property type="component" value="Chromosome"/>
</dbReference>
<dbReference type="RefSeq" id="WP_150171713.1">
    <property type="nucleotide sequence ID" value="NZ_CP029193.1"/>
</dbReference>
<dbReference type="EMBL" id="CP029193">
    <property type="protein sequence ID" value="QES29201.1"/>
    <property type="molecule type" value="Genomic_DNA"/>
</dbReference>
<gene>
    <name evidence="1" type="ORF">DEJ47_24680</name>
</gene>
<sequence>MNAKIVPPSEAAYNLMLIVAQPYPGCPGATQTTYIQEYLSEEPDDVELFVPEGWELLEDESEEIVRGAHNCDCCGNAVYGRRYCEGCNRDGDCDNSQAAHCFTGHCDGTGCTFEGECEPAHDVRVWNEVAELLGHWEVKAEASGRVRVTQREGYEKDAESVFTSLWSAWQYAQGCAEMHAQILRDECECGESDCGVMHPHGIHVQEVTHNHDLSRS</sequence>
<organism evidence="1 2">
    <name type="scientific">Streptomyces venezuelae</name>
    <dbReference type="NCBI Taxonomy" id="54571"/>
    <lineage>
        <taxon>Bacteria</taxon>
        <taxon>Bacillati</taxon>
        <taxon>Actinomycetota</taxon>
        <taxon>Actinomycetes</taxon>
        <taxon>Kitasatosporales</taxon>
        <taxon>Streptomycetaceae</taxon>
        <taxon>Streptomyces</taxon>
    </lineage>
</organism>
<dbReference type="AlphaFoldDB" id="A0A5P2BJ84"/>
<dbReference type="OrthoDB" id="4280988at2"/>
<protein>
    <submittedName>
        <fullName evidence="1">Uncharacterized protein</fullName>
    </submittedName>
</protein>
<keyword evidence="2" id="KW-1185">Reference proteome</keyword>
<proteinExistence type="predicted"/>
<name>A0A5P2BJ84_STRVZ</name>
<accession>A0A5P2BJ84</accession>
<evidence type="ECO:0000313" key="1">
    <source>
        <dbReference type="EMBL" id="QES29201.1"/>
    </source>
</evidence>